<accession>A0A9Q4B3C5</accession>
<dbReference type="RefSeq" id="WP_078577787.1">
    <property type="nucleotide sequence ID" value="NZ_JABXYM010000001.1"/>
</dbReference>
<evidence type="ECO:0000313" key="2">
    <source>
        <dbReference type="Proteomes" id="UP001057753"/>
    </source>
</evidence>
<dbReference type="CDD" id="cd13441">
    <property type="entry name" value="CamS_repeat_1"/>
    <property type="match status" value="1"/>
</dbReference>
<dbReference type="CDD" id="cd13440">
    <property type="entry name" value="CamS_repeat_2"/>
    <property type="match status" value="1"/>
</dbReference>
<gene>
    <name evidence="1" type="ORF">HXA33_13540</name>
</gene>
<dbReference type="PIRSF" id="PIRSF012509">
    <property type="entry name" value="CamS"/>
    <property type="match status" value="1"/>
</dbReference>
<proteinExistence type="predicted"/>
<evidence type="ECO:0000313" key="1">
    <source>
        <dbReference type="EMBL" id="MCR6097569.1"/>
    </source>
</evidence>
<dbReference type="EMBL" id="JABXYM010000001">
    <property type="protein sequence ID" value="MCR6097569.1"/>
    <property type="molecule type" value="Genomic_DNA"/>
</dbReference>
<dbReference type="InterPro" id="IPR011426">
    <property type="entry name" value="CamS"/>
</dbReference>
<reference evidence="1" key="1">
    <citation type="submission" date="2020-06" db="EMBL/GenBank/DDBJ databases">
        <title>Insight into the genomes of haloalkaliphilic bacilli from Kenyan soda lakes.</title>
        <authorList>
            <person name="Mwirichia R."/>
            <person name="Villamizar G.C."/>
            <person name="Poehlein A."/>
            <person name="Mugweru J."/>
            <person name="Kipnyargis A."/>
            <person name="Kiplimo D."/>
            <person name="Orwa P."/>
            <person name="Daniel R."/>
        </authorList>
    </citation>
    <scope>NUCLEOTIDE SEQUENCE</scope>
    <source>
        <strain evidence="1">B1096_S55</strain>
    </source>
</reference>
<sequence>MKKKWGVLSLVFVITLTGCIPGLERAEEDVIIVEETEEEDVTEYIITPTIESPDHFYRNVLVDGTYQRSEARGTTAHAMNNRIDIDQFELGLMEIASSVYEQEGYYFQEGSHLSGELINSWLRRYDEDDNPAGLNPAPGSGDSEEKRLADKPLIISHIMEHNYYTGNDESGVNLSGVVIGISLRSVYYFRTEDEDGGYYFHEKEVDPNDALEHGEEAAQKILERLREMEGLEDVPVTIALYNEEARGSIVPGTFVAMAQAGSGDDSLGNWEAINEEFITFPSSQAREVQPGLSDNFTKFRQDIETFFDTNVGVVGKGRYKNDTLQELKIEINLQSHGKAEIVALTQFLSGKVENTFGNNAPVYIYVESVNGAEALIVQIPEQEPYMHVYR</sequence>
<dbReference type="AlphaFoldDB" id="A0A9Q4B3C5"/>
<name>A0A9Q4B3C5_SALAG</name>
<comment type="caution">
    <text evidence="1">The sequence shown here is derived from an EMBL/GenBank/DDBJ whole genome shotgun (WGS) entry which is preliminary data.</text>
</comment>
<protein>
    <submittedName>
        <fullName evidence="1">CamS family sex pheromone protein</fullName>
    </submittedName>
</protein>
<keyword evidence="2" id="KW-1185">Reference proteome</keyword>
<dbReference type="OrthoDB" id="9795361at2"/>
<dbReference type="PROSITE" id="PS51257">
    <property type="entry name" value="PROKAR_LIPOPROTEIN"/>
    <property type="match status" value="1"/>
</dbReference>
<dbReference type="Proteomes" id="UP001057753">
    <property type="component" value="Unassembled WGS sequence"/>
</dbReference>
<dbReference type="Pfam" id="PF07537">
    <property type="entry name" value="CamS"/>
    <property type="match status" value="1"/>
</dbReference>
<dbReference type="Gene3D" id="3.10.570.10">
    <property type="entry name" value="sex pheromone staph- cam373 precursor domain"/>
    <property type="match status" value="1"/>
</dbReference>
<organism evidence="1 2">
    <name type="scientific">Salipaludibacillus agaradhaerens</name>
    <name type="common">Bacillus agaradhaerens</name>
    <dbReference type="NCBI Taxonomy" id="76935"/>
    <lineage>
        <taxon>Bacteria</taxon>
        <taxon>Bacillati</taxon>
        <taxon>Bacillota</taxon>
        <taxon>Bacilli</taxon>
        <taxon>Bacillales</taxon>
        <taxon>Bacillaceae</taxon>
    </lineage>
</organism>